<accession>A0A5B0Q3I5</accession>
<dbReference type="Proteomes" id="UP000324748">
    <property type="component" value="Unassembled WGS sequence"/>
</dbReference>
<keyword evidence="4" id="KW-1185">Reference proteome</keyword>
<keyword evidence="1" id="KW-0732">Signal</keyword>
<protein>
    <submittedName>
        <fullName evidence="2">Uncharacterized protein</fullName>
    </submittedName>
</protein>
<dbReference type="AlphaFoldDB" id="A0A5B0Q3I5"/>
<evidence type="ECO:0000313" key="4">
    <source>
        <dbReference type="Proteomes" id="UP000324748"/>
    </source>
</evidence>
<feature type="chain" id="PRO_5036366499" evidence="1">
    <location>
        <begin position="27"/>
        <end position="125"/>
    </location>
</feature>
<dbReference type="Proteomes" id="UP000325313">
    <property type="component" value="Unassembled WGS sequence"/>
</dbReference>
<reference evidence="4 5" key="1">
    <citation type="submission" date="2019-05" db="EMBL/GenBank/DDBJ databases">
        <title>Emergence of the Ug99 lineage of the wheat stem rust pathogen through somatic hybridization.</title>
        <authorList>
            <person name="Li F."/>
            <person name="Upadhyaya N.M."/>
            <person name="Sperschneider J."/>
            <person name="Matny O."/>
            <person name="Nguyen-Phuc H."/>
            <person name="Mago R."/>
            <person name="Raley C."/>
            <person name="Miller M.E."/>
            <person name="Silverstein K.A.T."/>
            <person name="Henningsen E."/>
            <person name="Hirsch C.D."/>
            <person name="Visser B."/>
            <person name="Pretorius Z.A."/>
            <person name="Steffenson B.J."/>
            <person name="Schwessinger B."/>
            <person name="Dodds P.N."/>
            <person name="Figueroa M."/>
        </authorList>
    </citation>
    <scope>NUCLEOTIDE SEQUENCE [LARGE SCALE GENOMIC DNA]</scope>
    <source>
        <strain evidence="2">21-0</strain>
        <strain evidence="3 5">Ug99</strain>
    </source>
</reference>
<comment type="caution">
    <text evidence="2">The sequence shown here is derived from an EMBL/GenBank/DDBJ whole genome shotgun (WGS) entry which is preliminary data.</text>
</comment>
<evidence type="ECO:0000313" key="3">
    <source>
        <dbReference type="EMBL" id="KAA1124729.1"/>
    </source>
</evidence>
<dbReference type="EMBL" id="VDEP01000203">
    <property type="protein sequence ID" value="KAA1124729.1"/>
    <property type="molecule type" value="Genomic_DNA"/>
</dbReference>
<feature type="signal peptide" evidence="1">
    <location>
        <begin position="1"/>
        <end position="26"/>
    </location>
</feature>
<dbReference type="EMBL" id="VSWC01000029">
    <property type="protein sequence ID" value="KAA1107464.1"/>
    <property type="molecule type" value="Genomic_DNA"/>
</dbReference>
<organism evidence="2 4">
    <name type="scientific">Puccinia graminis f. sp. tritici</name>
    <dbReference type="NCBI Taxonomy" id="56615"/>
    <lineage>
        <taxon>Eukaryota</taxon>
        <taxon>Fungi</taxon>
        <taxon>Dikarya</taxon>
        <taxon>Basidiomycota</taxon>
        <taxon>Pucciniomycotina</taxon>
        <taxon>Pucciniomycetes</taxon>
        <taxon>Pucciniales</taxon>
        <taxon>Pucciniaceae</taxon>
        <taxon>Puccinia</taxon>
    </lineage>
</organism>
<sequence length="125" mass="13778">MPGLRTIARSALMCALLLKSFSVAPGIPGPPPDPNLYTDRCQRCWVAAGSPTEFMNTMYKTCTFTSYPCSAFSHVYTCLERVGLQGYYCVRCRHFLNVSLGACSIHGQFTQCTPDPRRPQQGGTT</sequence>
<evidence type="ECO:0000313" key="5">
    <source>
        <dbReference type="Proteomes" id="UP000325313"/>
    </source>
</evidence>
<gene>
    <name evidence="2" type="ORF">PGT21_014795</name>
    <name evidence="3" type="ORF">PGTUg99_032916</name>
</gene>
<evidence type="ECO:0000313" key="2">
    <source>
        <dbReference type="EMBL" id="KAA1107464.1"/>
    </source>
</evidence>
<proteinExistence type="predicted"/>
<name>A0A5B0Q3I5_PUCGR</name>
<dbReference type="OrthoDB" id="2508889at2759"/>
<evidence type="ECO:0000256" key="1">
    <source>
        <dbReference type="SAM" id="SignalP"/>
    </source>
</evidence>